<keyword evidence="1" id="KW-0812">Transmembrane</keyword>
<evidence type="ECO:0000256" key="1">
    <source>
        <dbReference type="SAM" id="Phobius"/>
    </source>
</evidence>
<comment type="caution">
    <text evidence="2">The sequence shown here is derived from an EMBL/GenBank/DDBJ whole genome shotgun (WGS) entry which is preliminary data.</text>
</comment>
<organism evidence="2 3">
    <name type="scientific">Protopolystoma xenopodis</name>
    <dbReference type="NCBI Taxonomy" id="117903"/>
    <lineage>
        <taxon>Eukaryota</taxon>
        <taxon>Metazoa</taxon>
        <taxon>Spiralia</taxon>
        <taxon>Lophotrochozoa</taxon>
        <taxon>Platyhelminthes</taxon>
        <taxon>Monogenea</taxon>
        <taxon>Polyopisthocotylea</taxon>
        <taxon>Polystomatidea</taxon>
        <taxon>Polystomatidae</taxon>
        <taxon>Protopolystoma</taxon>
    </lineage>
</organism>
<reference evidence="2" key="1">
    <citation type="submission" date="2018-11" db="EMBL/GenBank/DDBJ databases">
        <authorList>
            <consortium name="Pathogen Informatics"/>
        </authorList>
    </citation>
    <scope>NUCLEOTIDE SEQUENCE</scope>
</reference>
<dbReference type="Proteomes" id="UP000784294">
    <property type="component" value="Unassembled WGS sequence"/>
</dbReference>
<keyword evidence="3" id="KW-1185">Reference proteome</keyword>
<accession>A0A448WX76</accession>
<keyword evidence="1" id="KW-1133">Transmembrane helix</keyword>
<protein>
    <submittedName>
        <fullName evidence="2">Uncharacterized protein</fullName>
    </submittedName>
</protein>
<feature type="transmembrane region" description="Helical" evidence="1">
    <location>
        <begin position="104"/>
        <end position="122"/>
    </location>
</feature>
<proteinExistence type="predicted"/>
<evidence type="ECO:0000313" key="2">
    <source>
        <dbReference type="EMBL" id="VEL22494.1"/>
    </source>
</evidence>
<dbReference type="AlphaFoldDB" id="A0A448WX76"/>
<keyword evidence="1" id="KW-0472">Membrane</keyword>
<name>A0A448WX76_9PLAT</name>
<sequence length="135" mass="15634">MYRASPMSPRPDLFIAVTRPFHYYFHPRFFLAHLAQLQLFAQTQLFNKFYVACGRYFDGDVDGDIGGDDEVDSGDVDVAKFYKYAVEDDDADYVILLENTVVKLMLMIVLILSLCKIVRMIMIRMKMVMPDLNTN</sequence>
<gene>
    <name evidence="2" type="ORF">PXEA_LOCUS15934</name>
</gene>
<dbReference type="EMBL" id="CAAALY010056736">
    <property type="protein sequence ID" value="VEL22494.1"/>
    <property type="molecule type" value="Genomic_DNA"/>
</dbReference>
<evidence type="ECO:0000313" key="3">
    <source>
        <dbReference type="Proteomes" id="UP000784294"/>
    </source>
</evidence>